<proteinExistence type="predicted"/>
<comment type="caution">
    <text evidence="3">The sequence shown here is derived from an EMBL/GenBank/DDBJ whole genome shotgun (WGS) entry which is preliminary data.</text>
</comment>
<gene>
    <name evidence="3" type="ORF">SSP531S_02510</name>
</gene>
<reference evidence="3 4" key="1">
    <citation type="submission" date="2018-07" db="EMBL/GenBank/DDBJ databases">
        <title>Whole Genome Shotgun Sequence of Streptomyces spongiicola strain 531S.</title>
        <authorList>
            <person name="Dohra H."/>
            <person name="Kodani S."/>
        </authorList>
    </citation>
    <scope>NUCLEOTIDE SEQUENCE [LARGE SCALE GENOMIC DNA]</scope>
    <source>
        <strain evidence="3 4">531S</strain>
    </source>
</reference>
<dbReference type="NCBIfam" id="NF003818">
    <property type="entry name" value="PRK05409.1"/>
    <property type="match status" value="1"/>
</dbReference>
<dbReference type="AlphaFoldDB" id="A0A388SQM1"/>
<feature type="compositionally biased region" description="Basic and acidic residues" evidence="1">
    <location>
        <begin position="322"/>
        <end position="336"/>
    </location>
</feature>
<organism evidence="3 4">
    <name type="scientific">Streptomyces spongiicola</name>
    <dbReference type="NCBI Taxonomy" id="1690221"/>
    <lineage>
        <taxon>Bacteria</taxon>
        <taxon>Bacillati</taxon>
        <taxon>Actinomycetota</taxon>
        <taxon>Actinomycetes</taxon>
        <taxon>Kitasatosporales</taxon>
        <taxon>Streptomycetaceae</taxon>
        <taxon>Streptomyces</taxon>
    </lineage>
</organism>
<dbReference type="Proteomes" id="UP000265354">
    <property type="component" value="Unassembled WGS sequence"/>
</dbReference>
<dbReference type="RefSeq" id="WP_116426604.1">
    <property type="nucleotide sequence ID" value="NZ_BGZL01000001.1"/>
</dbReference>
<evidence type="ECO:0000256" key="1">
    <source>
        <dbReference type="SAM" id="MobiDB-lite"/>
    </source>
</evidence>
<protein>
    <submittedName>
        <fullName evidence="3">DUF692 domain-containing protein</fullName>
    </submittedName>
</protein>
<feature type="domain" description="SCO6045-like C-terminal" evidence="2">
    <location>
        <begin position="413"/>
        <end position="495"/>
    </location>
</feature>
<sequence>MKHLDRLGTGIGWRPEIAAAVERLPGLDWVEVVAENVCPGHLPDSLRRLRERGVTVVPHGVSLGLGGAGRPDPRRLAELAERAEALGAPLVTEHIAFVRAGGALTASPPLEAGHLLPVPRTRDALDVLCENVRIAQDGLPVPLALENIAALISWPGEEMTEGRFLAELVERTGVRLLVDVANLHTNRVNRAEDPLRALDELPVEAIAYVHVAGGVERDGVWHDSHAHPVPRPVLDLLAELCSRTDPPGVLLERDDAFPPGEELAAELDVIRAVLDSPPRRAPGTRAADGPAPGALAGLPDGARGAAGRDTADTTHPAGRANPADDAHRADDADTTHDAYPSDDADTTDTTDTTNATDAADAADGCSATGAADGCSATGAADGCSAAHEPVSPAGATAQCRAPDDIARERLGLAQAALLSALVAGTPAPEGFDARRLRVQSRALAAKRADVVARVAPELPQILGTGYRPAYLGYATSRPMRGGYRRDALDFAEQLLAAGRPEDPVARRRLAQWWRDRAGPRPPRRATRFVRAARAALVRR</sequence>
<name>A0A388SQM1_9ACTN</name>
<evidence type="ECO:0000259" key="2">
    <source>
        <dbReference type="Pfam" id="PF26136"/>
    </source>
</evidence>
<dbReference type="SUPFAM" id="SSF51658">
    <property type="entry name" value="Xylose isomerase-like"/>
    <property type="match status" value="1"/>
</dbReference>
<feature type="compositionally biased region" description="Low complexity" evidence="1">
    <location>
        <begin position="285"/>
        <end position="308"/>
    </location>
</feature>
<feature type="compositionally biased region" description="Low complexity" evidence="1">
    <location>
        <begin position="376"/>
        <end position="386"/>
    </location>
</feature>
<dbReference type="PANTHER" id="PTHR42194:SF1">
    <property type="entry name" value="UPF0276 PROTEIN HI_1600"/>
    <property type="match status" value="1"/>
</dbReference>
<dbReference type="InterPro" id="IPR058711">
    <property type="entry name" value="SCO6045-like_C"/>
</dbReference>
<dbReference type="InterPro" id="IPR036237">
    <property type="entry name" value="Xyl_isomerase-like_sf"/>
</dbReference>
<dbReference type="PANTHER" id="PTHR42194">
    <property type="entry name" value="UPF0276 PROTEIN HI_1600"/>
    <property type="match status" value="1"/>
</dbReference>
<evidence type="ECO:0000313" key="4">
    <source>
        <dbReference type="Proteomes" id="UP000265354"/>
    </source>
</evidence>
<feature type="region of interest" description="Disordered" evidence="1">
    <location>
        <begin position="276"/>
        <end position="352"/>
    </location>
</feature>
<accession>A0A388SQM1</accession>
<dbReference type="Pfam" id="PF05114">
    <property type="entry name" value="MbnB_TglH_ChrH"/>
    <property type="match status" value="1"/>
</dbReference>
<feature type="region of interest" description="Disordered" evidence="1">
    <location>
        <begin position="376"/>
        <end position="395"/>
    </location>
</feature>
<dbReference type="Pfam" id="PF26136">
    <property type="entry name" value="SCO6045_C"/>
    <property type="match status" value="1"/>
</dbReference>
<evidence type="ECO:0000313" key="3">
    <source>
        <dbReference type="EMBL" id="GBP98858.1"/>
    </source>
</evidence>
<dbReference type="Gene3D" id="3.20.20.150">
    <property type="entry name" value="Divalent-metal-dependent TIM barrel enzymes"/>
    <property type="match status" value="1"/>
</dbReference>
<dbReference type="InterPro" id="IPR007801">
    <property type="entry name" value="MbnB/TglH/ChrH"/>
</dbReference>
<dbReference type="EMBL" id="BGZL01000001">
    <property type="protein sequence ID" value="GBP98858.1"/>
    <property type="molecule type" value="Genomic_DNA"/>
</dbReference>